<feature type="compositionally biased region" description="Low complexity" evidence="11">
    <location>
        <begin position="429"/>
        <end position="441"/>
    </location>
</feature>
<evidence type="ECO:0000256" key="2">
    <source>
        <dbReference type="ARBA" id="ARBA00001935"/>
    </source>
</evidence>
<feature type="signal peptide" evidence="12">
    <location>
        <begin position="1"/>
        <end position="26"/>
    </location>
</feature>
<dbReference type="OrthoDB" id="2121828at2759"/>
<dbReference type="EC" id="1.10.3.2" evidence="4"/>
<evidence type="ECO:0000259" key="15">
    <source>
        <dbReference type="Pfam" id="PF07732"/>
    </source>
</evidence>
<dbReference type="Gene3D" id="2.60.40.420">
    <property type="entry name" value="Cupredoxins - blue copper proteins"/>
    <property type="match status" value="3"/>
</dbReference>
<keyword evidence="6 12" id="KW-0732">Signal</keyword>
<dbReference type="STRING" id="1081102.A0A167XWI9"/>
<proteinExistence type="inferred from homology"/>
<dbReference type="InterPro" id="IPR045087">
    <property type="entry name" value="Cu-oxidase_fam"/>
</dbReference>
<evidence type="ECO:0000313" key="16">
    <source>
        <dbReference type="EMBL" id="OAA65495.1"/>
    </source>
</evidence>
<dbReference type="InterPro" id="IPR008972">
    <property type="entry name" value="Cupredoxin"/>
</dbReference>
<feature type="domain" description="Plastocyanin-like" evidence="13">
    <location>
        <begin position="219"/>
        <end position="383"/>
    </location>
</feature>
<evidence type="ECO:0000256" key="1">
    <source>
        <dbReference type="ARBA" id="ARBA00000349"/>
    </source>
</evidence>
<dbReference type="Proteomes" id="UP000076874">
    <property type="component" value="Unassembled WGS sequence"/>
</dbReference>
<dbReference type="Pfam" id="PF07732">
    <property type="entry name" value="Cu-oxidase_3"/>
    <property type="match status" value="1"/>
</dbReference>
<feature type="compositionally biased region" description="Low complexity" evidence="11">
    <location>
        <begin position="551"/>
        <end position="560"/>
    </location>
</feature>
<keyword evidence="7" id="KW-0560">Oxidoreductase</keyword>
<dbReference type="SMR" id="A0A167XWI9"/>
<dbReference type="Pfam" id="PF00394">
    <property type="entry name" value="Cu-oxidase"/>
    <property type="match status" value="1"/>
</dbReference>
<keyword evidence="5" id="KW-0479">Metal-binding</keyword>
<evidence type="ECO:0000256" key="12">
    <source>
        <dbReference type="SAM" id="SignalP"/>
    </source>
</evidence>
<accession>A0A167XWI9</accession>
<keyword evidence="17" id="KW-1185">Reference proteome</keyword>
<sequence>MRLKSAFLSGLAPGALFFSSFAVAAPASLPVSASASPQTIALQQDQTSQQQQSCNTPSNRACWLPGFDINTDWEVNAPTTGVVRSYTFVLTEVDNYIGGDGVAKNKAMLINGQFPGPTVEANWGDTISVNVVNKLRTNGTGIHWHGIRQLNNNINDGVPGVTECPIPPGHNKTYTFTAMQYGTSWYHTHVSSQYAYGVTGSIQINGPASLNYDVDLGPFPISDWYYGSADELLYRVSDASHPFVPGRPGASPPSDNLLFNGTNINPRAGSGGSGGGGGGGAYATVNLTPGKRHRLRLINPSVDNTFTVSIVNHQMTVIATDFVPVDAYTTSSLFLGVGQRYDVILDASQGIDNYWINATYSATHACGSSNNPYPAAILHYDGAPVYTGGSGSGPGSYNPPGYNTDAADANDSNGTAAAVGPSNSTNVAGPGSNSTDSNNNGNHHRGGGGGGGGSGGNYNHNQGLPTNPGTPPPDTFCADNTQFVPVVPRVAPLDQFNPVAGDTLPVSLQTVGSRVFWQVNGSAIDVAWDKPTLQYLLEEGGNGYAGGGSGANNNNINGSDSDNHRGGGGGNSGLPNFPASANIIELPETGSQWSFWLIQNVSPVPHPMHLHGHDFLILGQSPAPSNPLGPANAGPVQFNMIDRSMLRTNNPVRRDATMLPSFGWLLVAFEATNPGAWVFHCHIAWHASEGLSAQFLEQPSKIRQAMDLNAVSGNCANWRTYEPTDPFQQTDSGI</sequence>
<feature type="compositionally biased region" description="Polar residues" evidence="11">
    <location>
        <begin position="410"/>
        <end position="427"/>
    </location>
</feature>
<keyword evidence="8" id="KW-0186">Copper</keyword>
<dbReference type="AlphaFoldDB" id="A0A167XWI9"/>
<dbReference type="FunFam" id="2.60.40.420:FF:000021">
    <property type="entry name" value="Extracellular dihydrogeodin oxidase/laccase"/>
    <property type="match status" value="1"/>
</dbReference>
<keyword evidence="10" id="KW-0439">Lignin degradation</keyword>
<name>A0A167XWI9_9HYPO</name>
<keyword evidence="9" id="KW-0325">Glycoprotein</keyword>
<feature type="region of interest" description="Disordered" evidence="11">
    <location>
        <begin position="396"/>
        <end position="480"/>
    </location>
</feature>
<dbReference type="PROSITE" id="PS00079">
    <property type="entry name" value="MULTICOPPER_OXIDASE1"/>
    <property type="match status" value="1"/>
</dbReference>
<evidence type="ECO:0000256" key="7">
    <source>
        <dbReference type="ARBA" id="ARBA00023002"/>
    </source>
</evidence>
<dbReference type="CDD" id="cd13880">
    <property type="entry name" value="CuRO_2_MaLCC_like"/>
    <property type="match status" value="1"/>
</dbReference>
<feature type="region of interest" description="Disordered" evidence="11">
    <location>
        <begin position="548"/>
        <end position="574"/>
    </location>
</feature>
<dbReference type="EMBL" id="AZHD01000003">
    <property type="protein sequence ID" value="OAA65495.1"/>
    <property type="molecule type" value="Genomic_DNA"/>
</dbReference>
<evidence type="ECO:0000256" key="5">
    <source>
        <dbReference type="ARBA" id="ARBA00022723"/>
    </source>
</evidence>
<protein>
    <recommendedName>
        <fullName evidence="4">laccase</fullName>
        <ecNumber evidence="4">1.10.3.2</ecNumber>
    </recommendedName>
</protein>
<evidence type="ECO:0000256" key="11">
    <source>
        <dbReference type="SAM" id="MobiDB-lite"/>
    </source>
</evidence>
<dbReference type="FunFam" id="2.60.40.420:FF:000045">
    <property type="entry name" value="Laccase 2"/>
    <property type="match status" value="1"/>
</dbReference>
<feature type="compositionally biased region" description="Gly residues" evidence="11">
    <location>
        <begin position="447"/>
        <end position="456"/>
    </location>
</feature>
<dbReference type="Pfam" id="PF07731">
    <property type="entry name" value="Cu-oxidase_2"/>
    <property type="match status" value="1"/>
</dbReference>
<dbReference type="InterPro" id="IPR011706">
    <property type="entry name" value="Cu-oxidase_C"/>
</dbReference>
<comment type="similarity">
    <text evidence="3">Belongs to the multicopper oxidase family.</text>
</comment>
<evidence type="ECO:0000259" key="14">
    <source>
        <dbReference type="Pfam" id="PF07731"/>
    </source>
</evidence>
<dbReference type="CDD" id="cd13901">
    <property type="entry name" value="CuRO_3_MaLCC_like"/>
    <property type="match status" value="1"/>
</dbReference>
<evidence type="ECO:0000259" key="13">
    <source>
        <dbReference type="Pfam" id="PF00394"/>
    </source>
</evidence>
<dbReference type="PANTHER" id="PTHR11709">
    <property type="entry name" value="MULTI-COPPER OXIDASE"/>
    <property type="match status" value="1"/>
</dbReference>
<comment type="caution">
    <text evidence="16">The sequence shown here is derived from an EMBL/GenBank/DDBJ whole genome shotgun (WGS) entry which is preliminary data.</text>
</comment>
<dbReference type="PROSITE" id="PS00080">
    <property type="entry name" value="MULTICOPPER_OXIDASE2"/>
    <property type="match status" value="1"/>
</dbReference>
<dbReference type="GO" id="GO:0046274">
    <property type="term" value="P:lignin catabolic process"/>
    <property type="evidence" value="ECO:0007669"/>
    <property type="project" value="UniProtKB-KW"/>
</dbReference>
<dbReference type="InterPro" id="IPR033138">
    <property type="entry name" value="Cu_oxidase_CS"/>
</dbReference>
<reference evidence="16 17" key="1">
    <citation type="journal article" date="2016" name="Genome Biol. Evol.">
        <title>Divergent and convergent evolution of fungal pathogenicity.</title>
        <authorList>
            <person name="Shang Y."/>
            <person name="Xiao G."/>
            <person name="Zheng P."/>
            <person name="Cen K."/>
            <person name="Zhan S."/>
            <person name="Wang C."/>
        </authorList>
    </citation>
    <scope>NUCLEOTIDE SEQUENCE [LARGE SCALE GENOMIC DNA]</scope>
    <source>
        <strain evidence="16 17">RCEF 264</strain>
    </source>
</reference>
<feature type="chain" id="PRO_5007894520" description="laccase" evidence="12">
    <location>
        <begin position="27"/>
        <end position="734"/>
    </location>
</feature>
<dbReference type="InterPro" id="IPR011707">
    <property type="entry name" value="Cu-oxidase-like_N"/>
</dbReference>
<dbReference type="GO" id="GO:0052716">
    <property type="term" value="F:hydroquinone:oxygen oxidoreductase activity"/>
    <property type="evidence" value="ECO:0007669"/>
    <property type="project" value="UniProtKB-EC"/>
</dbReference>
<dbReference type="InterPro" id="IPR001117">
    <property type="entry name" value="Cu-oxidase_2nd"/>
</dbReference>
<gene>
    <name evidence="16" type="ORF">SPI_02282</name>
</gene>
<evidence type="ECO:0000313" key="17">
    <source>
        <dbReference type="Proteomes" id="UP000076874"/>
    </source>
</evidence>
<evidence type="ECO:0000256" key="10">
    <source>
        <dbReference type="ARBA" id="ARBA00023185"/>
    </source>
</evidence>
<feature type="domain" description="Plastocyanin-like" evidence="14">
    <location>
        <begin position="563"/>
        <end position="700"/>
    </location>
</feature>
<evidence type="ECO:0000256" key="6">
    <source>
        <dbReference type="ARBA" id="ARBA00022729"/>
    </source>
</evidence>
<dbReference type="SUPFAM" id="SSF49503">
    <property type="entry name" value="Cupredoxins"/>
    <property type="match status" value="3"/>
</dbReference>
<dbReference type="GO" id="GO:0005507">
    <property type="term" value="F:copper ion binding"/>
    <property type="evidence" value="ECO:0007669"/>
    <property type="project" value="InterPro"/>
</dbReference>
<dbReference type="PANTHER" id="PTHR11709:SF87">
    <property type="entry name" value="LACCASE"/>
    <property type="match status" value="1"/>
</dbReference>
<comment type="cofactor">
    <cofactor evidence="2">
        <name>Cu cation</name>
        <dbReference type="ChEBI" id="CHEBI:23378"/>
    </cofactor>
</comment>
<evidence type="ECO:0000256" key="4">
    <source>
        <dbReference type="ARBA" id="ARBA00012297"/>
    </source>
</evidence>
<dbReference type="InterPro" id="IPR002355">
    <property type="entry name" value="Cu_oxidase_Cu_BS"/>
</dbReference>
<dbReference type="CDD" id="cd13854">
    <property type="entry name" value="CuRO_1_MaLCC_like"/>
    <property type="match status" value="1"/>
</dbReference>
<evidence type="ECO:0000256" key="8">
    <source>
        <dbReference type="ARBA" id="ARBA00023008"/>
    </source>
</evidence>
<comment type="catalytic activity">
    <reaction evidence="1">
        <text>4 hydroquinone + O2 = 4 benzosemiquinone + 2 H2O</text>
        <dbReference type="Rhea" id="RHEA:11276"/>
        <dbReference type="ChEBI" id="CHEBI:15377"/>
        <dbReference type="ChEBI" id="CHEBI:15379"/>
        <dbReference type="ChEBI" id="CHEBI:17594"/>
        <dbReference type="ChEBI" id="CHEBI:17977"/>
        <dbReference type="EC" id="1.10.3.2"/>
    </reaction>
</comment>
<evidence type="ECO:0000256" key="9">
    <source>
        <dbReference type="ARBA" id="ARBA00023180"/>
    </source>
</evidence>
<organism evidence="16 17">
    <name type="scientific">Niveomyces insectorum RCEF 264</name>
    <dbReference type="NCBI Taxonomy" id="1081102"/>
    <lineage>
        <taxon>Eukaryota</taxon>
        <taxon>Fungi</taxon>
        <taxon>Dikarya</taxon>
        <taxon>Ascomycota</taxon>
        <taxon>Pezizomycotina</taxon>
        <taxon>Sordariomycetes</taxon>
        <taxon>Hypocreomycetidae</taxon>
        <taxon>Hypocreales</taxon>
        <taxon>Cordycipitaceae</taxon>
        <taxon>Niveomyces</taxon>
    </lineage>
</organism>
<feature type="domain" description="Plastocyanin-like" evidence="15">
    <location>
        <begin position="100"/>
        <end position="208"/>
    </location>
</feature>
<evidence type="ECO:0000256" key="3">
    <source>
        <dbReference type="ARBA" id="ARBA00010609"/>
    </source>
</evidence>